<organism evidence="14 15">
    <name type="scientific">Eptatretus burgeri</name>
    <name type="common">Inshore hagfish</name>
    <dbReference type="NCBI Taxonomy" id="7764"/>
    <lineage>
        <taxon>Eukaryota</taxon>
        <taxon>Metazoa</taxon>
        <taxon>Chordata</taxon>
        <taxon>Craniata</taxon>
        <taxon>Vertebrata</taxon>
        <taxon>Cyclostomata</taxon>
        <taxon>Myxini</taxon>
        <taxon>Myxiniformes</taxon>
        <taxon>Myxinidae</taxon>
        <taxon>Eptatretinae</taxon>
        <taxon>Eptatretus</taxon>
    </lineage>
</organism>
<evidence type="ECO:0000256" key="3">
    <source>
        <dbReference type="ARBA" id="ARBA00022729"/>
    </source>
</evidence>
<evidence type="ECO:0000313" key="14">
    <source>
        <dbReference type="Ensembl" id="ENSEBUP00000018505.1"/>
    </source>
</evidence>
<evidence type="ECO:0000256" key="7">
    <source>
        <dbReference type="ARBA" id="ARBA00023180"/>
    </source>
</evidence>
<evidence type="ECO:0000256" key="2">
    <source>
        <dbReference type="ARBA" id="ARBA00022692"/>
    </source>
</evidence>
<evidence type="ECO:0000256" key="11">
    <source>
        <dbReference type="ARBA" id="ARBA00037492"/>
    </source>
</evidence>
<keyword evidence="2" id="KW-0812">Transmembrane</keyword>
<keyword evidence="5" id="KW-0770">Synapse</keyword>
<keyword evidence="1" id="KW-1003">Cell membrane</keyword>
<dbReference type="PANTHER" id="PTHR31774:SF1">
    <property type="entry name" value="PROTEIN SHISA-9"/>
    <property type="match status" value="1"/>
</dbReference>
<keyword evidence="4" id="KW-1133">Transmembrane helix</keyword>
<evidence type="ECO:0000313" key="15">
    <source>
        <dbReference type="Proteomes" id="UP000694388"/>
    </source>
</evidence>
<evidence type="ECO:0000256" key="5">
    <source>
        <dbReference type="ARBA" id="ARBA00023018"/>
    </source>
</evidence>
<feature type="domain" description="Shisa N-terminal" evidence="13">
    <location>
        <begin position="39"/>
        <end position="85"/>
    </location>
</feature>
<evidence type="ECO:0000256" key="1">
    <source>
        <dbReference type="ARBA" id="ARBA00022475"/>
    </source>
</evidence>
<keyword evidence="8" id="KW-0628">Postsynaptic cell membrane</keyword>
<evidence type="ECO:0000256" key="10">
    <source>
        <dbReference type="ARBA" id="ARBA00029429"/>
    </source>
</evidence>
<protein>
    <recommendedName>
        <fullName evidence="13">Shisa N-terminal domain-containing protein</fullName>
    </recommendedName>
</protein>
<proteinExistence type="inferred from homology"/>
<dbReference type="GO" id="GO:0032591">
    <property type="term" value="C:dendritic spine membrane"/>
    <property type="evidence" value="ECO:0007669"/>
    <property type="project" value="UniProtKB-SubCell"/>
</dbReference>
<accession>A0A8C4QP84</accession>
<dbReference type="GO" id="GO:0045211">
    <property type="term" value="C:postsynaptic membrane"/>
    <property type="evidence" value="ECO:0007669"/>
    <property type="project" value="TreeGrafter"/>
</dbReference>
<evidence type="ECO:0000256" key="8">
    <source>
        <dbReference type="ARBA" id="ARBA00023257"/>
    </source>
</evidence>
<evidence type="ECO:0000259" key="13">
    <source>
        <dbReference type="Pfam" id="PF13908"/>
    </source>
</evidence>
<evidence type="ECO:0000256" key="6">
    <source>
        <dbReference type="ARBA" id="ARBA00023136"/>
    </source>
</evidence>
<comment type="function">
    <text evidence="11">Regulator of short-term neuronal synaptic plasticity in the dentate gyrus. Associates with AMPA receptors (ionotropic glutamate receptors) in synaptic spines and promotes AMPA receptor desensitization at excitatory synapses.</text>
</comment>
<keyword evidence="6" id="KW-0472">Membrane</keyword>
<dbReference type="Ensembl" id="ENSEBUT00000019081.1">
    <property type="protein sequence ID" value="ENSEBUP00000018505.1"/>
    <property type="gene ID" value="ENSEBUG00000011550.1"/>
</dbReference>
<keyword evidence="3" id="KW-0732">Signal</keyword>
<keyword evidence="15" id="KW-1185">Reference proteome</keyword>
<reference evidence="14" key="1">
    <citation type="submission" date="2025-08" db="UniProtKB">
        <authorList>
            <consortium name="Ensembl"/>
        </authorList>
    </citation>
    <scope>IDENTIFICATION</scope>
</reference>
<dbReference type="GO" id="GO:0048172">
    <property type="term" value="P:regulation of short-term neuronal synaptic plasticity"/>
    <property type="evidence" value="ECO:0007669"/>
    <property type="project" value="TreeGrafter"/>
</dbReference>
<dbReference type="PANTHER" id="PTHR31774">
    <property type="entry name" value="PROTEIN SHISA-9-RELATED"/>
    <property type="match status" value="1"/>
</dbReference>
<evidence type="ECO:0000256" key="12">
    <source>
        <dbReference type="ARBA" id="ARBA00038448"/>
    </source>
</evidence>
<sequence>MTPPSSPCLIKCVSINLIPCPLLSYLPYFTQKALFFFARYFDVMGQWDEPFLCKDPPYLFCCGTCGFRYCCLEWLMSLDQSTCRNRNVHVTPSWHGMHKGIQHLMQ</sequence>
<dbReference type="Proteomes" id="UP000694388">
    <property type="component" value="Unplaced"/>
</dbReference>
<dbReference type="GO" id="GO:0032281">
    <property type="term" value="C:AMPA glutamate receptor complex"/>
    <property type="evidence" value="ECO:0007669"/>
    <property type="project" value="TreeGrafter"/>
</dbReference>
<keyword evidence="7" id="KW-0325">Glycoprotein</keyword>
<evidence type="ECO:0000256" key="9">
    <source>
        <dbReference type="ARBA" id="ARBA00023273"/>
    </source>
</evidence>
<comment type="similarity">
    <text evidence="12">Belongs to the shisa family. SHISA9 subfamily.</text>
</comment>
<dbReference type="GO" id="GO:0014069">
    <property type="term" value="C:postsynaptic density"/>
    <property type="evidence" value="ECO:0007669"/>
    <property type="project" value="TreeGrafter"/>
</dbReference>
<evidence type="ECO:0000256" key="4">
    <source>
        <dbReference type="ARBA" id="ARBA00022989"/>
    </source>
</evidence>
<comment type="subcellular location">
    <subcellularLocation>
        <location evidence="10">Cell projection</location>
        <location evidence="10">Dendritic spine membrane</location>
        <topology evidence="10">Single-pass type I membrane protein</topology>
    </subcellularLocation>
</comment>
<name>A0A8C4QP84_EPTBU</name>
<keyword evidence="9" id="KW-0966">Cell projection</keyword>
<dbReference type="InterPro" id="IPR053891">
    <property type="entry name" value="Shisa_N"/>
</dbReference>
<reference evidence="14" key="2">
    <citation type="submission" date="2025-09" db="UniProtKB">
        <authorList>
            <consortium name="Ensembl"/>
        </authorList>
    </citation>
    <scope>IDENTIFICATION</scope>
</reference>
<dbReference type="InterPro" id="IPR026910">
    <property type="entry name" value="Shisa"/>
</dbReference>
<dbReference type="AlphaFoldDB" id="A0A8C4QP84"/>
<dbReference type="Pfam" id="PF13908">
    <property type="entry name" value="Shisa_N"/>
    <property type="match status" value="1"/>
</dbReference>